<name>A0ABU1I7F8_9BURK</name>
<dbReference type="PROSITE" id="PS51257">
    <property type="entry name" value="PROKAR_LIPOPROTEIN"/>
    <property type="match status" value="1"/>
</dbReference>
<dbReference type="Proteomes" id="UP001267710">
    <property type="component" value="Unassembled WGS sequence"/>
</dbReference>
<evidence type="ECO:0008006" key="5">
    <source>
        <dbReference type="Google" id="ProtNLM"/>
    </source>
</evidence>
<evidence type="ECO:0000256" key="2">
    <source>
        <dbReference type="SAM" id="SignalP"/>
    </source>
</evidence>
<accession>A0ABU1I7F8</accession>
<dbReference type="RefSeq" id="WP_309826433.1">
    <property type="nucleotide sequence ID" value="NZ_JAVIZX010000001.1"/>
</dbReference>
<protein>
    <recommendedName>
        <fullName evidence="5">PsiF repeat-containing protein</fullName>
    </recommendedName>
</protein>
<feature type="compositionally biased region" description="Polar residues" evidence="1">
    <location>
        <begin position="103"/>
        <end position="113"/>
    </location>
</feature>
<evidence type="ECO:0000313" key="3">
    <source>
        <dbReference type="EMBL" id="MDR6213145.1"/>
    </source>
</evidence>
<comment type="caution">
    <text evidence="3">The sequence shown here is derived from an EMBL/GenBank/DDBJ whole genome shotgun (WGS) entry which is preliminary data.</text>
</comment>
<reference evidence="3 4" key="1">
    <citation type="submission" date="2023-08" db="EMBL/GenBank/DDBJ databases">
        <title>Functional and genomic diversity of the sorghum phyllosphere microbiome.</title>
        <authorList>
            <person name="Shade A."/>
        </authorList>
    </citation>
    <scope>NUCLEOTIDE SEQUENCE [LARGE SCALE GENOMIC DNA]</scope>
    <source>
        <strain evidence="3 4">SORGH_AS_0335</strain>
    </source>
</reference>
<gene>
    <name evidence="3" type="ORF">QE399_000834</name>
</gene>
<keyword evidence="4" id="KW-1185">Reference proteome</keyword>
<organism evidence="3 4">
    <name type="scientific">Paracidovorax wautersii</name>
    <dbReference type="NCBI Taxonomy" id="1177982"/>
    <lineage>
        <taxon>Bacteria</taxon>
        <taxon>Pseudomonadati</taxon>
        <taxon>Pseudomonadota</taxon>
        <taxon>Betaproteobacteria</taxon>
        <taxon>Burkholderiales</taxon>
        <taxon>Comamonadaceae</taxon>
        <taxon>Paracidovorax</taxon>
    </lineage>
</organism>
<feature type="signal peptide" evidence="2">
    <location>
        <begin position="1"/>
        <end position="27"/>
    </location>
</feature>
<feature type="region of interest" description="Disordered" evidence="1">
    <location>
        <begin position="101"/>
        <end position="134"/>
    </location>
</feature>
<evidence type="ECO:0000313" key="4">
    <source>
        <dbReference type="Proteomes" id="UP001267710"/>
    </source>
</evidence>
<dbReference type="EMBL" id="JAVIZX010000001">
    <property type="protein sequence ID" value="MDR6213145.1"/>
    <property type="molecule type" value="Genomic_DNA"/>
</dbReference>
<proteinExistence type="predicted"/>
<keyword evidence="2" id="KW-0732">Signal</keyword>
<evidence type="ECO:0000256" key="1">
    <source>
        <dbReference type="SAM" id="MobiDB-lite"/>
    </source>
</evidence>
<feature type="chain" id="PRO_5046589053" description="PsiF repeat-containing protein" evidence="2">
    <location>
        <begin position="28"/>
        <end position="134"/>
    </location>
</feature>
<sequence>MRFAPRLSLRLAAPLAAAVLSCGVAHAAADAAGTPATYSKERAVCENIASPESKAACIREAGAAQQAARGGQLSSRDANTYGQNAEQRCAAFPTASERAECVNRTQNQPASGSVQGGGVLRESETTTVIPAAKP</sequence>